<proteinExistence type="predicted"/>
<dbReference type="PROSITE" id="PS50883">
    <property type="entry name" value="EAL"/>
    <property type="match status" value="1"/>
</dbReference>
<name>A0ABW0MJ95_9BURK</name>
<dbReference type="InterPro" id="IPR029787">
    <property type="entry name" value="Nucleotide_cyclase"/>
</dbReference>
<dbReference type="CDD" id="cd01949">
    <property type="entry name" value="GGDEF"/>
    <property type="match status" value="1"/>
</dbReference>
<dbReference type="Gene3D" id="3.20.20.450">
    <property type="entry name" value="EAL domain"/>
    <property type="match status" value="1"/>
</dbReference>
<feature type="domain" description="GGDEF" evidence="2">
    <location>
        <begin position="177"/>
        <end position="331"/>
    </location>
</feature>
<evidence type="ECO:0000259" key="1">
    <source>
        <dbReference type="PROSITE" id="PS50883"/>
    </source>
</evidence>
<dbReference type="SUPFAM" id="SSF55073">
    <property type="entry name" value="Nucleotide cyclase"/>
    <property type="match status" value="1"/>
</dbReference>
<dbReference type="PANTHER" id="PTHR44757">
    <property type="entry name" value="DIGUANYLATE CYCLASE DGCP"/>
    <property type="match status" value="1"/>
</dbReference>
<dbReference type="Pfam" id="PF00990">
    <property type="entry name" value="GGDEF"/>
    <property type="match status" value="2"/>
</dbReference>
<dbReference type="InterPro" id="IPR043128">
    <property type="entry name" value="Rev_trsase/Diguanyl_cyclase"/>
</dbReference>
<dbReference type="NCBIfam" id="TIGR00254">
    <property type="entry name" value="GGDEF"/>
    <property type="match status" value="1"/>
</dbReference>
<protein>
    <submittedName>
        <fullName evidence="3">Bifunctional diguanylate cyclase/phosphodiesterase</fullName>
    </submittedName>
</protein>
<dbReference type="Proteomes" id="UP001596101">
    <property type="component" value="Unassembled WGS sequence"/>
</dbReference>
<dbReference type="CDD" id="cd01948">
    <property type="entry name" value="EAL"/>
    <property type="match status" value="1"/>
</dbReference>
<comment type="caution">
    <text evidence="3">The sequence shown here is derived from an EMBL/GenBank/DDBJ whole genome shotgun (WGS) entry which is preliminary data.</text>
</comment>
<reference evidence="4" key="1">
    <citation type="journal article" date="2019" name="Int. J. Syst. Evol. Microbiol.">
        <title>The Global Catalogue of Microorganisms (GCM) 10K type strain sequencing project: providing services to taxonomists for standard genome sequencing and annotation.</title>
        <authorList>
            <consortium name="The Broad Institute Genomics Platform"/>
            <consortium name="The Broad Institute Genome Sequencing Center for Infectious Disease"/>
            <person name="Wu L."/>
            <person name="Ma J."/>
        </authorList>
    </citation>
    <scope>NUCLEOTIDE SEQUENCE [LARGE SCALE GENOMIC DNA]</scope>
    <source>
        <strain evidence="4">CCUG 43111</strain>
    </source>
</reference>
<dbReference type="PANTHER" id="PTHR44757:SF2">
    <property type="entry name" value="BIOFILM ARCHITECTURE MAINTENANCE PROTEIN MBAA"/>
    <property type="match status" value="1"/>
</dbReference>
<gene>
    <name evidence="3" type="ORF">ACFPQ5_08240</name>
</gene>
<organism evidence="3 4">
    <name type="scientific">Massilia suwonensis</name>
    <dbReference type="NCBI Taxonomy" id="648895"/>
    <lineage>
        <taxon>Bacteria</taxon>
        <taxon>Pseudomonadati</taxon>
        <taxon>Pseudomonadota</taxon>
        <taxon>Betaproteobacteria</taxon>
        <taxon>Burkholderiales</taxon>
        <taxon>Oxalobacteraceae</taxon>
        <taxon>Telluria group</taxon>
        <taxon>Massilia</taxon>
    </lineage>
</organism>
<accession>A0ABW0MJ95</accession>
<dbReference type="EMBL" id="JBHSMR010000013">
    <property type="protein sequence ID" value="MFC5478175.1"/>
    <property type="molecule type" value="Genomic_DNA"/>
</dbReference>
<dbReference type="SMART" id="SM00052">
    <property type="entry name" value="EAL"/>
    <property type="match status" value="1"/>
</dbReference>
<dbReference type="SMART" id="SM00267">
    <property type="entry name" value="GGDEF"/>
    <property type="match status" value="1"/>
</dbReference>
<evidence type="ECO:0000313" key="3">
    <source>
        <dbReference type="EMBL" id="MFC5478175.1"/>
    </source>
</evidence>
<dbReference type="InterPro" id="IPR000160">
    <property type="entry name" value="GGDEF_dom"/>
</dbReference>
<evidence type="ECO:0000259" key="2">
    <source>
        <dbReference type="PROSITE" id="PS50887"/>
    </source>
</evidence>
<dbReference type="SUPFAM" id="SSF141868">
    <property type="entry name" value="EAL domain-like"/>
    <property type="match status" value="1"/>
</dbReference>
<dbReference type="InterPro" id="IPR052155">
    <property type="entry name" value="Biofilm_reg_signaling"/>
</dbReference>
<dbReference type="PROSITE" id="PS50887">
    <property type="entry name" value="GGDEF"/>
    <property type="match status" value="1"/>
</dbReference>
<feature type="domain" description="EAL" evidence="1">
    <location>
        <begin position="340"/>
        <end position="599"/>
    </location>
</feature>
<dbReference type="Gene3D" id="3.30.70.270">
    <property type="match status" value="1"/>
</dbReference>
<dbReference type="InterPro" id="IPR001633">
    <property type="entry name" value="EAL_dom"/>
</dbReference>
<dbReference type="RefSeq" id="WP_379753400.1">
    <property type="nucleotide sequence ID" value="NZ_JBHSMR010000013.1"/>
</dbReference>
<keyword evidence="4" id="KW-1185">Reference proteome</keyword>
<sequence length="599" mass="65084">MQTLHSEAAMQVEQIDAYEALVQFLYRAPIGLVQTDLRGSVEMLNPMASNLLMPLARDGGLDNLFATLEDVAPRLKEMADSFDQPSGVVCEALRVPLGPDHSAPGAPQVLSISLLKLDPERLMAALTDATLEIQREQENLRRRLRSAARTDILTRLPNRAAAVEQLQTLLDRTGSEDRFTLLFINCDRFRQINDTLGQSAGDRLLTGIGDRLLAALADRMRAGGLPANGRIDPAAGGAGLVARLGGDEFVVLLDGLRHPDEAERLALRLLDALARPHQVDGHEVACRASIGVFWDAGADGGRGADDIIGDASIAMVEAKRAGGARHLVFEAAMRERAARRADIEAQLRTALAEEQLFVMYQPVVGLNPDGSTDYSAGVEALVRWQHPVRGLVPPFDFIGVAEECGLIDAIGDFVLERSCLDFMRWREQLGEAAPRLIAVNLSRAQLAQPDWMAKVAAMLERSGMPAASLQLEVTESLAAQDEHIQVRLHELKSLGIKLALDDFGTGYSSLSSLHLLPVDTVKIDRSFVCKADTSHHHRVLIEATVKVAQSLGMNTVAEGIETQAQADAVRAQFCAKGQGYFYSRPLVSTALVEWLGAQR</sequence>
<evidence type="ECO:0000313" key="4">
    <source>
        <dbReference type="Proteomes" id="UP001596101"/>
    </source>
</evidence>
<dbReference type="InterPro" id="IPR035919">
    <property type="entry name" value="EAL_sf"/>
</dbReference>
<dbReference type="Pfam" id="PF00563">
    <property type="entry name" value="EAL"/>
    <property type="match status" value="1"/>
</dbReference>